<accession>I3SFQ9</accession>
<proteinExistence type="evidence at transcript level"/>
<name>I3SFQ9_MEDTR</name>
<dbReference type="AlphaFoldDB" id="I3SFQ9"/>
<sequence length="46" mass="5163">MKLSMASHLHTIHGLTRASSVHMITLRFVVVIKFIHKSVLPVIPCL</sequence>
<evidence type="ECO:0000313" key="1">
    <source>
        <dbReference type="EMBL" id="AFK39101.1"/>
    </source>
</evidence>
<protein>
    <submittedName>
        <fullName evidence="1">Uncharacterized protein</fullName>
    </submittedName>
</protein>
<reference evidence="1" key="1">
    <citation type="submission" date="2012-05" db="EMBL/GenBank/DDBJ databases">
        <authorList>
            <person name="Krishnakumar V."/>
            <person name="Cheung F."/>
            <person name="Xiao Y."/>
            <person name="Chan A."/>
            <person name="Moskal W.A."/>
            <person name="Town C.D."/>
        </authorList>
    </citation>
    <scope>NUCLEOTIDE SEQUENCE</scope>
</reference>
<organism evidence="1">
    <name type="scientific">Medicago truncatula</name>
    <name type="common">Barrel medic</name>
    <name type="synonym">Medicago tribuloides</name>
    <dbReference type="NCBI Taxonomy" id="3880"/>
    <lineage>
        <taxon>Eukaryota</taxon>
        <taxon>Viridiplantae</taxon>
        <taxon>Streptophyta</taxon>
        <taxon>Embryophyta</taxon>
        <taxon>Tracheophyta</taxon>
        <taxon>Spermatophyta</taxon>
        <taxon>Magnoliopsida</taxon>
        <taxon>eudicotyledons</taxon>
        <taxon>Gunneridae</taxon>
        <taxon>Pentapetalae</taxon>
        <taxon>rosids</taxon>
        <taxon>fabids</taxon>
        <taxon>Fabales</taxon>
        <taxon>Fabaceae</taxon>
        <taxon>Papilionoideae</taxon>
        <taxon>50 kb inversion clade</taxon>
        <taxon>NPAAA clade</taxon>
        <taxon>Hologalegina</taxon>
        <taxon>IRL clade</taxon>
        <taxon>Trifolieae</taxon>
        <taxon>Medicago</taxon>
    </lineage>
</organism>
<dbReference type="EMBL" id="BT139306">
    <property type="protein sequence ID" value="AFK39101.1"/>
    <property type="molecule type" value="mRNA"/>
</dbReference>